<protein>
    <recommendedName>
        <fullName evidence="4">Phosphatase</fullName>
    </recommendedName>
</protein>
<dbReference type="PANTHER" id="PTHR35399">
    <property type="entry name" value="SLR8030 PROTEIN"/>
    <property type="match status" value="1"/>
</dbReference>
<dbReference type="Proteomes" id="UP000181980">
    <property type="component" value="Unassembled WGS sequence"/>
</dbReference>
<feature type="region of interest" description="Disordered" evidence="1">
    <location>
        <begin position="87"/>
        <end position="112"/>
    </location>
</feature>
<evidence type="ECO:0008006" key="4">
    <source>
        <dbReference type="Google" id="ProtNLM"/>
    </source>
</evidence>
<evidence type="ECO:0000256" key="1">
    <source>
        <dbReference type="SAM" id="MobiDB-lite"/>
    </source>
</evidence>
<dbReference type="OrthoDB" id="9801383at2"/>
<dbReference type="STRING" id="561176.SAMN04488561_6579"/>
<organism evidence="2 3">
    <name type="scientific">Jiangella alba</name>
    <dbReference type="NCBI Taxonomy" id="561176"/>
    <lineage>
        <taxon>Bacteria</taxon>
        <taxon>Bacillati</taxon>
        <taxon>Actinomycetota</taxon>
        <taxon>Actinomycetes</taxon>
        <taxon>Jiangellales</taxon>
        <taxon>Jiangellaceae</taxon>
        <taxon>Jiangella</taxon>
    </lineage>
</organism>
<accession>A0A1H5PXQ7</accession>
<dbReference type="AlphaFoldDB" id="A0A1H5PXQ7"/>
<dbReference type="RefSeq" id="WP_069113746.1">
    <property type="nucleotide sequence ID" value="NZ_FNUC01000004.1"/>
</dbReference>
<proteinExistence type="predicted"/>
<dbReference type="EMBL" id="FNUC01000004">
    <property type="protein sequence ID" value="SEF18515.1"/>
    <property type="molecule type" value="Genomic_DNA"/>
</dbReference>
<name>A0A1H5PXQ7_9ACTN</name>
<dbReference type="PANTHER" id="PTHR35399:SF2">
    <property type="entry name" value="DUF839 DOMAIN-CONTAINING PROTEIN"/>
    <property type="match status" value="1"/>
</dbReference>
<dbReference type="InterPro" id="IPR008557">
    <property type="entry name" value="PhoX"/>
</dbReference>
<dbReference type="Pfam" id="PF05787">
    <property type="entry name" value="PhoX"/>
    <property type="match status" value="1"/>
</dbReference>
<gene>
    <name evidence="2" type="ORF">SAMN04488561_6579</name>
</gene>
<evidence type="ECO:0000313" key="2">
    <source>
        <dbReference type="EMBL" id="SEF18515.1"/>
    </source>
</evidence>
<keyword evidence="3" id="KW-1185">Reference proteome</keyword>
<reference evidence="3" key="1">
    <citation type="submission" date="2016-10" db="EMBL/GenBank/DDBJ databases">
        <authorList>
            <person name="Varghese N."/>
            <person name="Submissions S."/>
        </authorList>
    </citation>
    <scope>NUCLEOTIDE SEQUENCE [LARGE SCALE GENOMIC DNA]</scope>
    <source>
        <strain evidence="3">DSM 45237</strain>
    </source>
</reference>
<dbReference type="InterPro" id="IPR006311">
    <property type="entry name" value="TAT_signal"/>
</dbReference>
<dbReference type="SUPFAM" id="SSF63829">
    <property type="entry name" value="Calcium-dependent phosphotriesterase"/>
    <property type="match status" value="1"/>
</dbReference>
<dbReference type="PROSITE" id="PS51318">
    <property type="entry name" value="TAT"/>
    <property type="match status" value="1"/>
</dbReference>
<feature type="region of interest" description="Disordered" evidence="1">
    <location>
        <begin position="673"/>
        <end position="696"/>
    </location>
</feature>
<sequence>MPDLDDVPGRRRLLPLLDSSRGGRSAMTCRYRCADACAHEAPNTSDNAYFGDVVEAAVSRRGLLRGGAVAAAVVVGGGSGTLAAVASGAGDPADTEGAARAAVPPRPDHPDAPEYGRPVGFRPVGDNTLDAVVVPNGYDWSVTIAWGDPMFRGAPEFDFEHQTAAAQREQFGYNCDFVAVYPLDRRFERALLWVNHEYTNEELMFRGWTGAAGATVEQLRIAMAAHGGSIVEIERVGDTGEWRPVDGRRRYNRRIHAGTPFRVTGPAAGSDLLRTAADPAGTTVLGMLNNCAGGTTPWGTVLTGEENVNQYFGASADVTDPETAARYARYGIRTTAGTSRAWERADARFDVSGEPNEPNRFGWVCQIDPYDPRSTPQKLTALGRFKHEGATTALTADGRVAVYMGDDERFEYVYKFVSSGRFRTGQGDRDRRHNLALLEDGDLFVARFTGDSPAAEIDGSGRLPSDGLFDGAGEWLPLVSGGESAVDGMSVEEVLVFTRLAADRAGATKMDRPEDVEPHPVTGTVFMALTNNDRRTPAQADEANPRATNRWGHVLALDEDGADAAATTFTWSLVLVAGDPDDPSTYYAGFDKSQVSMISCPDNVAFDPSGRLWLATDGMPGSVGANDGMFVMPLDGDDAGHLRRFASVPVGAECCGPCITPDGRTALIAVQHPGEEDGASPEAPASTFPYGDQPRPSVVTVWRTSPTGGPFIGD</sequence>
<evidence type="ECO:0000313" key="3">
    <source>
        <dbReference type="Proteomes" id="UP000181980"/>
    </source>
</evidence>